<sequence>MRNSSKAKAVISSFALLSIAAYAASSENSPRYTVEGSQSVVIPVDVDPYEMSTDIEAVTGSKTIQLLTINPSQEMLDENDAAVREYQTKIKAEPNYSTIISFDKSPGAVDLGMGITPVLDQGQYGTCVTFAATAALDARLNVGDYIDQQCSLALNKYLGDDFWDGAYTAVQILQPLKTYGIIPKNKCFGSKYPNPNQSVNSTQYKSTSDKSHAAKINWNYVGGRDINAVKAALKSGHRVAIGSLLSTADSNGINGFSFTINGKKTNGGLWACDQAGSRSYCGRSNAGHEIVIIGFDDTQKLFKIRNSWGTRVGESGNYYMSYNFFNSMEMDHTEVK</sequence>
<reference evidence="3 4" key="1">
    <citation type="submission" date="2019-10" db="EMBL/GenBank/DDBJ databases">
        <title>New genus of Silvanigrellaceae.</title>
        <authorList>
            <person name="Pitt A."/>
            <person name="Hahn M.W."/>
        </authorList>
    </citation>
    <scope>NUCLEOTIDE SEQUENCE [LARGE SCALE GENOMIC DNA]</scope>
    <source>
        <strain evidence="3 4">33A1-SZDP</strain>
    </source>
</reference>
<accession>A0A833JG07</accession>
<dbReference type="InterPro" id="IPR000668">
    <property type="entry name" value="Peptidase_C1A_C"/>
</dbReference>
<dbReference type="InterPro" id="IPR004134">
    <property type="entry name" value="Peptidase_C1B"/>
</dbReference>
<evidence type="ECO:0000256" key="1">
    <source>
        <dbReference type="SAM" id="SignalP"/>
    </source>
</evidence>
<protein>
    <recommendedName>
        <fullName evidence="2">Peptidase C1A papain C-terminal domain-containing protein</fullName>
    </recommendedName>
</protein>
<organism evidence="3 4">
    <name type="scientific">Fluviispira multicolorata</name>
    <dbReference type="NCBI Taxonomy" id="2654512"/>
    <lineage>
        <taxon>Bacteria</taxon>
        <taxon>Pseudomonadati</taxon>
        <taxon>Bdellovibrionota</taxon>
        <taxon>Oligoflexia</taxon>
        <taxon>Silvanigrellales</taxon>
        <taxon>Silvanigrellaceae</taxon>
        <taxon>Fluviispira</taxon>
    </lineage>
</organism>
<dbReference type="Proteomes" id="UP000442694">
    <property type="component" value="Unassembled WGS sequence"/>
</dbReference>
<feature type="domain" description="Peptidase C1A papain C-terminal" evidence="2">
    <location>
        <begin position="105"/>
        <end position="336"/>
    </location>
</feature>
<feature type="chain" id="PRO_5032490184" description="Peptidase C1A papain C-terminal domain-containing protein" evidence="1">
    <location>
        <begin position="24"/>
        <end position="336"/>
    </location>
</feature>
<gene>
    <name evidence="3" type="ORF">GCL57_04375</name>
</gene>
<proteinExistence type="predicted"/>
<dbReference type="Pfam" id="PF03051">
    <property type="entry name" value="Peptidase_C1_2"/>
    <property type="match status" value="1"/>
</dbReference>
<dbReference type="SUPFAM" id="SSF54001">
    <property type="entry name" value="Cysteine proteinases"/>
    <property type="match status" value="1"/>
</dbReference>
<dbReference type="RefSeq" id="WP_152212061.1">
    <property type="nucleotide sequence ID" value="NZ_WFLN01000005.1"/>
</dbReference>
<dbReference type="GO" id="GO:0070005">
    <property type="term" value="F:cysteine-type aminopeptidase activity"/>
    <property type="evidence" value="ECO:0007669"/>
    <property type="project" value="InterPro"/>
</dbReference>
<dbReference type="CDD" id="cd02619">
    <property type="entry name" value="Peptidase_C1"/>
    <property type="match status" value="1"/>
</dbReference>
<dbReference type="EMBL" id="WFLN01000005">
    <property type="protein sequence ID" value="KAB8031886.1"/>
    <property type="molecule type" value="Genomic_DNA"/>
</dbReference>
<evidence type="ECO:0000259" key="2">
    <source>
        <dbReference type="SMART" id="SM00645"/>
    </source>
</evidence>
<feature type="signal peptide" evidence="1">
    <location>
        <begin position="1"/>
        <end position="23"/>
    </location>
</feature>
<comment type="caution">
    <text evidence="3">The sequence shown here is derived from an EMBL/GenBank/DDBJ whole genome shotgun (WGS) entry which is preliminary data.</text>
</comment>
<dbReference type="AlphaFoldDB" id="A0A833JG07"/>
<keyword evidence="1" id="KW-0732">Signal</keyword>
<evidence type="ECO:0000313" key="3">
    <source>
        <dbReference type="EMBL" id="KAB8031886.1"/>
    </source>
</evidence>
<dbReference type="Gene3D" id="3.90.70.10">
    <property type="entry name" value="Cysteine proteinases"/>
    <property type="match status" value="1"/>
</dbReference>
<dbReference type="SMART" id="SM00645">
    <property type="entry name" value="Pept_C1"/>
    <property type="match status" value="1"/>
</dbReference>
<keyword evidence="4" id="KW-1185">Reference proteome</keyword>
<dbReference type="GO" id="GO:0006508">
    <property type="term" value="P:proteolysis"/>
    <property type="evidence" value="ECO:0007669"/>
    <property type="project" value="InterPro"/>
</dbReference>
<evidence type="ECO:0000313" key="4">
    <source>
        <dbReference type="Proteomes" id="UP000442694"/>
    </source>
</evidence>
<dbReference type="InterPro" id="IPR038765">
    <property type="entry name" value="Papain-like_cys_pep_sf"/>
</dbReference>
<name>A0A833JG07_9BACT</name>